<reference evidence="2 3" key="1">
    <citation type="journal article" date="2013" name="Int. J. Syst. Evol. Microbiol.">
        <title>Kordia antarctica sp. nov., isolated from Antarctic seawater.</title>
        <authorList>
            <person name="Baek K."/>
            <person name="Choi A."/>
            <person name="Kang I."/>
            <person name="Lee K."/>
            <person name="Cho J.C."/>
        </authorList>
    </citation>
    <scope>NUCLEOTIDE SEQUENCE [LARGE SCALE GENOMIC DNA]</scope>
    <source>
        <strain evidence="2 3">IMCC3317</strain>
    </source>
</reference>
<feature type="chain" id="PRO_5029768378" description="Peptidase M1 membrane alanine aminopeptidase domain-containing protein" evidence="1">
    <location>
        <begin position="21"/>
        <end position="407"/>
    </location>
</feature>
<dbReference type="RefSeq" id="WP_160131304.1">
    <property type="nucleotide sequence ID" value="NZ_CP019288.1"/>
</dbReference>
<sequence>MKKILLVLILFISYTQLLTSQNNLTEKQQYFLQELNDAYGGQILFAKNYHKTSNVYYKLVEYSGMNFPVVFNQTFHWGEAHYGGLIILDYSTIHKKKDILAFVFAHEWAHQALGHQPNLYKPNGSKWRVKTSSTQYEDEADYYAGQFLAKYEYDIKKVTNYLSSLPEFNDTQHSSGKKRAATVLRGFNSVPKINRQITQTTISESTPEFQSILIEEFNNNTKNWKTGRDFKKMTGAFDGKVKTLNVHYEISNGKYKIRNLGDYGQGGIAKDKLKFNSSSNFEISTVFNLYSGGFEVSWDSCSSEPDAEGYTEGFSNYIYLTADGNYRIGHHNRKVEFGNTERSGTFTFGNSNRVYLRIVYKNGTCKYYINNKMIASKSANICGNGASFKVDTKTDVEIDNILILRKN</sequence>
<evidence type="ECO:0008006" key="4">
    <source>
        <dbReference type="Google" id="ProtNLM"/>
    </source>
</evidence>
<gene>
    <name evidence="2" type="ORF">IMCC3317_41700</name>
</gene>
<name>A0A7L4ZQI3_9FLAO</name>
<feature type="signal peptide" evidence="1">
    <location>
        <begin position="1"/>
        <end position="20"/>
    </location>
</feature>
<evidence type="ECO:0000313" key="3">
    <source>
        <dbReference type="Proteomes" id="UP000464657"/>
    </source>
</evidence>
<dbReference type="OrthoDB" id="1411960at2"/>
<dbReference type="AlphaFoldDB" id="A0A7L4ZQI3"/>
<evidence type="ECO:0000313" key="2">
    <source>
        <dbReference type="EMBL" id="QHI38770.1"/>
    </source>
</evidence>
<dbReference type="Proteomes" id="UP000464657">
    <property type="component" value="Chromosome"/>
</dbReference>
<accession>A0A7L4ZQI3</accession>
<proteinExistence type="predicted"/>
<dbReference type="KEGG" id="kan:IMCC3317_41700"/>
<evidence type="ECO:0000256" key="1">
    <source>
        <dbReference type="SAM" id="SignalP"/>
    </source>
</evidence>
<keyword evidence="3" id="KW-1185">Reference proteome</keyword>
<dbReference type="EMBL" id="CP019288">
    <property type="protein sequence ID" value="QHI38770.1"/>
    <property type="molecule type" value="Genomic_DNA"/>
</dbReference>
<protein>
    <recommendedName>
        <fullName evidence="4">Peptidase M1 membrane alanine aminopeptidase domain-containing protein</fullName>
    </recommendedName>
</protein>
<organism evidence="2 3">
    <name type="scientific">Kordia antarctica</name>
    <dbReference type="NCBI Taxonomy" id="1218801"/>
    <lineage>
        <taxon>Bacteria</taxon>
        <taxon>Pseudomonadati</taxon>
        <taxon>Bacteroidota</taxon>
        <taxon>Flavobacteriia</taxon>
        <taxon>Flavobacteriales</taxon>
        <taxon>Flavobacteriaceae</taxon>
        <taxon>Kordia</taxon>
    </lineage>
</organism>
<keyword evidence="1" id="KW-0732">Signal</keyword>